<organism evidence="1 2">
    <name type="scientific">Microbacterium murale</name>
    <dbReference type="NCBI Taxonomy" id="1081040"/>
    <lineage>
        <taxon>Bacteria</taxon>
        <taxon>Bacillati</taxon>
        <taxon>Actinomycetota</taxon>
        <taxon>Actinomycetes</taxon>
        <taxon>Micrococcales</taxon>
        <taxon>Microbacteriaceae</taxon>
        <taxon>Microbacterium</taxon>
    </lineage>
</organism>
<keyword evidence="2" id="KW-1185">Reference proteome</keyword>
<protein>
    <submittedName>
        <fullName evidence="1">Uncharacterized protein</fullName>
    </submittedName>
</protein>
<sequence length="112" mass="12646">MLGYSATVYQVAPGVGDAKFDRIREVPYRQVTTYFQTLAAETLADVPYRTWVDHLLKASEEGRARMLHGGGYPFLFHAQGRDIKNDFAASGVEAIADLDDEKWYLVEAWDQS</sequence>
<evidence type="ECO:0000313" key="2">
    <source>
        <dbReference type="Proteomes" id="UP000629365"/>
    </source>
</evidence>
<gene>
    <name evidence="1" type="ORF">GCM10007269_33760</name>
</gene>
<dbReference type="Proteomes" id="UP000629365">
    <property type="component" value="Unassembled WGS sequence"/>
</dbReference>
<comment type="caution">
    <text evidence="1">The sequence shown here is derived from an EMBL/GenBank/DDBJ whole genome shotgun (WGS) entry which is preliminary data.</text>
</comment>
<reference evidence="2" key="1">
    <citation type="journal article" date="2019" name="Int. J. Syst. Evol. Microbiol.">
        <title>The Global Catalogue of Microorganisms (GCM) 10K type strain sequencing project: providing services to taxonomists for standard genome sequencing and annotation.</title>
        <authorList>
            <consortium name="The Broad Institute Genomics Platform"/>
            <consortium name="The Broad Institute Genome Sequencing Center for Infectious Disease"/>
            <person name="Wu L."/>
            <person name="Ma J."/>
        </authorList>
    </citation>
    <scope>NUCLEOTIDE SEQUENCE [LARGE SCALE GENOMIC DNA]</scope>
    <source>
        <strain evidence="2">CCM 7640</strain>
    </source>
</reference>
<proteinExistence type="predicted"/>
<accession>A0ABQ1S2B4</accession>
<name>A0ABQ1S2B4_9MICO</name>
<dbReference type="EMBL" id="BMCM01000006">
    <property type="protein sequence ID" value="GGD88251.1"/>
    <property type="molecule type" value="Genomic_DNA"/>
</dbReference>
<evidence type="ECO:0000313" key="1">
    <source>
        <dbReference type="EMBL" id="GGD88251.1"/>
    </source>
</evidence>